<keyword evidence="4" id="KW-0862">Zinc</keyword>
<dbReference type="GO" id="GO:0005634">
    <property type="term" value="C:nucleus"/>
    <property type="evidence" value="ECO:0007669"/>
    <property type="project" value="UniProtKB-SubCell"/>
</dbReference>
<name>A0AAD4FBT8_9PLEO</name>
<evidence type="ECO:0000256" key="1">
    <source>
        <dbReference type="ARBA" id="ARBA00004123"/>
    </source>
</evidence>
<feature type="compositionally biased region" description="Basic and acidic residues" evidence="6">
    <location>
        <begin position="325"/>
        <end position="340"/>
    </location>
</feature>
<evidence type="ECO:0000256" key="5">
    <source>
        <dbReference type="ARBA" id="ARBA00023242"/>
    </source>
</evidence>
<keyword evidence="9" id="KW-1185">Reference proteome</keyword>
<keyword evidence="3" id="KW-0863">Zinc-finger</keyword>
<evidence type="ECO:0000256" key="4">
    <source>
        <dbReference type="ARBA" id="ARBA00022833"/>
    </source>
</evidence>
<organism evidence="8 9">
    <name type="scientific">Alternaria panax</name>
    <dbReference type="NCBI Taxonomy" id="48097"/>
    <lineage>
        <taxon>Eukaryota</taxon>
        <taxon>Fungi</taxon>
        <taxon>Dikarya</taxon>
        <taxon>Ascomycota</taxon>
        <taxon>Pezizomycotina</taxon>
        <taxon>Dothideomycetes</taxon>
        <taxon>Pleosporomycetidae</taxon>
        <taxon>Pleosporales</taxon>
        <taxon>Pleosporineae</taxon>
        <taxon>Pleosporaceae</taxon>
        <taxon>Alternaria</taxon>
        <taxon>Alternaria sect. Panax</taxon>
    </lineage>
</organism>
<dbReference type="Gene3D" id="3.30.1740.10">
    <property type="entry name" value="Zinc finger, PARP-type"/>
    <property type="match status" value="1"/>
</dbReference>
<feature type="compositionally biased region" description="Basic residues" evidence="6">
    <location>
        <begin position="203"/>
        <end position="215"/>
    </location>
</feature>
<comment type="subcellular location">
    <subcellularLocation>
        <location evidence="1">Nucleus</location>
    </subcellularLocation>
</comment>
<keyword evidence="5" id="KW-0539">Nucleus</keyword>
<gene>
    <name evidence="8" type="ORF">G6011_07259</name>
</gene>
<protein>
    <recommendedName>
        <fullName evidence="7">PARP-type domain-containing protein</fullName>
    </recommendedName>
</protein>
<feature type="compositionally biased region" description="Basic residues" evidence="6">
    <location>
        <begin position="313"/>
        <end position="324"/>
    </location>
</feature>
<evidence type="ECO:0000259" key="7">
    <source>
        <dbReference type="SMART" id="SM01336"/>
    </source>
</evidence>
<comment type="caution">
    <text evidence="8">The sequence shown here is derived from an EMBL/GenBank/DDBJ whole genome shotgun (WGS) entry which is preliminary data.</text>
</comment>
<dbReference type="AlphaFoldDB" id="A0AAD4FBT8"/>
<dbReference type="InterPro" id="IPR001510">
    <property type="entry name" value="Znf_PARP"/>
</dbReference>
<evidence type="ECO:0000256" key="6">
    <source>
        <dbReference type="SAM" id="MobiDB-lite"/>
    </source>
</evidence>
<feature type="compositionally biased region" description="Basic and acidic residues" evidence="6">
    <location>
        <begin position="216"/>
        <end position="226"/>
    </location>
</feature>
<keyword evidence="2" id="KW-0479">Metal-binding</keyword>
<proteinExistence type="predicted"/>
<dbReference type="InterPro" id="IPR036957">
    <property type="entry name" value="Znf_PARP_sf"/>
</dbReference>
<feature type="domain" description="PARP-type" evidence="7">
    <location>
        <begin position="106"/>
        <end position="190"/>
    </location>
</feature>
<evidence type="ECO:0000256" key="3">
    <source>
        <dbReference type="ARBA" id="ARBA00022771"/>
    </source>
</evidence>
<evidence type="ECO:0000256" key="2">
    <source>
        <dbReference type="ARBA" id="ARBA00022723"/>
    </source>
</evidence>
<feature type="region of interest" description="Disordered" evidence="6">
    <location>
        <begin position="195"/>
        <end position="230"/>
    </location>
</feature>
<sequence length="376" mass="41299">MALSGVLSKQKMVKQPATRRLASAARSVSGCAAKNQIAGLNGITRNDPTKAPGYDRLSPESQEQIRLAFEKGKPVKKDFKGIRQDLAKDTRRYAKEYTDVSFYKVDVAGCACACCGGDCLAKNVKITKGELRLGLSVPFDGEHESMVYKHWQCMSTIDLEKVLIRAGEDSIGGIDSLPAVFEEVVAKTFETGKIVEPPEHTIKPPKKPKKPRTKKSAVEQERKEEAVEATEATIKVEEPEHELDVKPNDAAPSPPLLAQRVSDTRCKAKEVADVLEATRHEPVEVVSAGVKTEEAEGDGVVKGEGAPAPALKSKAKKSRAKKRPIKEVDASSEKEPEHVPKKSRSRSRELLAWYIQKSYTSQRGCDGGDIIRRMIW</sequence>
<reference evidence="8" key="1">
    <citation type="submission" date="2021-07" db="EMBL/GenBank/DDBJ databases">
        <title>Genome Resource of American Ginseng Black Spot Pathogen Alternaria panax.</title>
        <authorList>
            <person name="Qiu C."/>
            <person name="Wang W."/>
            <person name="Liu Z."/>
        </authorList>
    </citation>
    <scope>NUCLEOTIDE SEQUENCE</scope>
    <source>
        <strain evidence="8">BNCC115425</strain>
    </source>
</reference>
<dbReference type="GO" id="GO:0003677">
    <property type="term" value="F:DNA binding"/>
    <property type="evidence" value="ECO:0007669"/>
    <property type="project" value="InterPro"/>
</dbReference>
<feature type="region of interest" description="Disordered" evidence="6">
    <location>
        <begin position="291"/>
        <end position="346"/>
    </location>
</feature>
<dbReference type="SUPFAM" id="SSF57716">
    <property type="entry name" value="Glucocorticoid receptor-like (DNA-binding domain)"/>
    <property type="match status" value="1"/>
</dbReference>
<dbReference type="Proteomes" id="UP001199106">
    <property type="component" value="Unassembled WGS sequence"/>
</dbReference>
<evidence type="ECO:0000313" key="8">
    <source>
        <dbReference type="EMBL" id="KAG9185928.1"/>
    </source>
</evidence>
<evidence type="ECO:0000313" key="9">
    <source>
        <dbReference type="Proteomes" id="UP001199106"/>
    </source>
</evidence>
<dbReference type="SMART" id="SM01336">
    <property type="entry name" value="zf-PARP"/>
    <property type="match status" value="1"/>
</dbReference>
<dbReference type="EMBL" id="JAANER010000010">
    <property type="protein sequence ID" value="KAG9185928.1"/>
    <property type="molecule type" value="Genomic_DNA"/>
</dbReference>
<accession>A0AAD4FBT8</accession>
<dbReference type="GO" id="GO:0008270">
    <property type="term" value="F:zinc ion binding"/>
    <property type="evidence" value="ECO:0007669"/>
    <property type="project" value="UniProtKB-KW"/>
</dbReference>